<dbReference type="EC" id="1.1.1.-" evidence="3"/>
<protein>
    <submittedName>
        <fullName evidence="3">SDR family NAD(P)-dependent oxidoreductase</fullName>
        <ecNumber evidence="3">1.1.1.-</ecNumber>
    </submittedName>
</protein>
<evidence type="ECO:0000256" key="1">
    <source>
        <dbReference type="ARBA" id="ARBA00006484"/>
    </source>
</evidence>
<organism evidence="3 4">
    <name type="scientific">Streptomyces cellulosae</name>
    <dbReference type="NCBI Taxonomy" id="1968"/>
    <lineage>
        <taxon>Bacteria</taxon>
        <taxon>Bacillati</taxon>
        <taxon>Actinomycetota</taxon>
        <taxon>Actinomycetes</taxon>
        <taxon>Kitasatosporales</taxon>
        <taxon>Streptomycetaceae</taxon>
        <taxon>Streptomyces</taxon>
    </lineage>
</organism>
<accession>A0ABW7Y990</accession>
<dbReference type="CDD" id="cd05233">
    <property type="entry name" value="SDR_c"/>
    <property type="match status" value="1"/>
</dbReference>
<reference evidence="3 4" key="1">
    <citation type="submission" date="2024-10" db="EMBL/GenBank/DDBJ databases">
        <title>The Natural Products Discovery Center: Release of the First 8490 Sequenced Strains for Exploring Actinobacteria Biosynthetic Diversity.</title>
        <authorList>
            <person name="Kalkreuter E."/>
            <person name="Kautsar S.A."/>
            <person name="Yang D."/>
            <person name="Bader C.D."/>
            <person name="Teijaro C.N."/>
            <person name="Fluegel L."/>
            <person name="Davis C.M."/>
            <person name="Simpson J.R."/>
            <person name="Lauterbach L."/>
            <person name="Steele A.D."/>
            <person name="Gui C."/>
            <person name="Meng S."/>
            <person name="Li G."/>
            <person name="Viehrig K."/>
            <person name="Ye F."/>
            <person name="Su P."/>
            <person name="Kiefer A.F."/>
            <person name="Nichols A."/>
            <person name="Cepeda A.J."/>
            <person name="Yan W."/>
            <person name="Fan B."/>
            <person name="Jiang Y."/>
            <person name="Adhikari A."/>
            <person name="Zheng C.-J."/>
            <person name="Schuster L."/>
            <person name="Cowan T.M."/>
            <person name="Smanski M.J."/>
            <person name="Chevrette M.G."/>
            <person name="De Carvalho L.P.S."/>
            <person name="Shen B."/>
        </authorList>
    </citation>
    <scope>NUCLEOTIDE SEQUENCE [LARGE SCALE GENOMIC DNA]</scope>
    <source>
        <strain evidence="3 4">NPDC051599</strain>
    </source>
</reference>
<dbReference type="PROSITE" id="PS00061">
    <property type="entry name" value="ADH_SHORT"/>
    <property type="match status" value="1"/>
</dbReference>
<proteinExistence type="inferred from homology"/>
<dbReference type="PRINTS" id="PR00081">
    <property type="entry name" value="GDHRDH"/>
</dbReference>
<dbReference type="SUPFAM" id="SSF51735">
    <property type="entry name" value="NAD(P)-binding Rossmann-fold domains"/>
    <property type="match status" value="1"/>
</dbReference>
<keyword evidence="2 3" id="KW-0560">Oxidoreductase</keyword>
<gene>
    <name evidence="3" type="ORF">ACIA8P_28255</name>
</gene>
<comment type="caution">
    <text evidence="3">The sequence shown here is derived from an EMBL/GenBank/DDBJ whole genome shotgun (WGS) entry which is preliminary data.</text>
</comment>
<keyword evidence="4" id="KW-1185">Reference proteome</keyword>
<dbReference type="PANTHER" id="PTHR24321">
    <property type="entry name" value="DEHYDROGENASES, SHORT CHAIN"/>
    <property type="match status" value="1"/>
</dbReference>
<evidence type="ECO:0000313" key="4">
    <source>
        <dbReference type="Proteomes" id="UP001612415"/>
    </source>
</evidence>
<dbReference type="Proteomes" id="UP001612415">
    <property type="component" value="Unassembled WGS sequence"/>
</dbReference>
<name>A0ABW7Y990_STRCE</name>
<dbReference type="Gene3D" id="3.40.50.720">
    <property type="entry name" value="NAD(P)-binding Rossmann-like Domain"/>
    <property type="match status" value="1"/>
</dbReference>
<dbReference type="PANTHER" id="PTHR24321:SF8">
    <property type="entry name" value="ESTRADIOL 17-BETA-DEHYDROGENASE 8-RELATED"/>
    <property type="match status" value="1"/>
</dbReference>
<dbReference type="InterPro" id="IPR002347">
    <property type="entry name" value="SDR_fam"/>
</dbReference>
<dbReference type="EMBL" id="JBITDC010000011">
    <property type="protein sequence ID" value="MFI5678508.1"/>
    <property type="molecule type" value="Genomic_DNA"/>
</dbReference>
<dbReference type="GO" id="GO:0016491">
    <property type="term" value="F:oxidoreductase activity"/>
    <property type="evidence" value="ECO:0007669"/>
    <property type="project" value="UniProtKB-KW"/>
</dbReference>
<dbReference type="Pfam" id="PF00106">
    <property type="entry name" value="adh_short"/>
    <property type="match status" value="1"/>
</dbReference>
<sequence>MSTADRAPATAVVIGGSTGIGRGIADAWAAHGIETHVFSRSRPAGPGGDRLVWHRTDLREAEQAKESLRSGMPERIDLACYSAVYFTSRREPFTRTAEADWLDQFAVNVHGLSWTLRAALPALREAAPGLFLHVSSEVVYNAGPHRSGYAATKAAADSLIRSVSREIDPAEVTFVQTLPAGMVDTPGIRARRPAGFDYRGYMPPAAFAPLAVELARTRGVPYAGDALVVHEDASWSSVAEGLPVSQSRPVADLRA</sequence>
<dbReference type="RefSeq" id="WP_398659053.1">
    <property type="nucleotide sequence ID" value="NZ_JBITDC010000011.1"/>
</dbReference>
<dbReference type="InterPro" id="IPR036291">
    <property type="entry name" value="NAD(P)-bd_dom_sf"/>
</dbReference>
<evidence type="ECO:0000313" key="3">
    <source>
        <dbReference type="EMBL" id="MFI5678508.1"/>
    </source>
</evidence>
<evidence type="ECO:0000256" key="2">
    <source>
        <dbReference type="ARBA" id="ARBA00023002"/>
    </source>
</evidence>
<comment type="similarity">
    <text evidence="1">Belongs to the short-chain dehydrogenases/reductases (SDR) family.</text>
</comment>
<dbReference type="InterPro" id="IPR020904">
    <property type="entry name" value="Sc_DH/Rdtase_CS"/>
</dbReference>